<dbReference type="Pfam" id="PF00063">
    <property type="entry name" value="Myosin_head"/>
    <property type="match status" value="1"/>
</dbReference>
<dbReference type="Gene3D" id="1.20.5.4820">
    <property type="match status" value="1"/>
</dbReference>
<evidence type="ECO:0000256" key="1">
    <source>
        <dbReference type="ARBA" id="ARBA00022741"/>
    </source>
</evidence>
<dbReference type="PANTHER" id="PTHR13140">
    <property type="entry name" value="MYOSIN"/>
    <property type="match status" value="1"/>
</dbReference>
<feature type="region of interest" description="Disordered" evidence="8">
    <location>
        <begin position="613"/>
        <end position="633"/>
    </location>
</feature>
<reference evidence="10" key="1">
    <citation type="submission" date="2022-11" db="EMBL/GenBank/DDBJ databases">
        <authorList>
            <person name="Morgan W.R."/>
            <person name="Tartar A."/>
        </authorList>
    </citation>
    <scope>NUCLEOTIDE SEQUENCE</scope>
    <source>
        <strain evidence="10">ARSEF 373</strain>
    </source>
</reference>
<dbReference type="Gene3D" id="1.20.58.530">
    <property type="match status" value="1"/>
</dbReference>
<dbReference type="Gene3D" id="3.40.850.10">
    <property type="entry name" value="Kinesin motor domain"/>
    <property type="match status" value="1"/>
</dbReference>
<dbReference type="GO" id="GO:0051015">
    <property type="term" value="F:actin filament binding"/>
    <property type="evidence" value="ECO:0007669"/>
    <property type="project" value="TreeGrafter"/>
</dbReference>
<dbReference type="SUPFAM" id="SSF52540">
    <property type="entry name" value="P-loop containing nucleoside triphosphate hydrolases"/>
    <property type="match status" value="1"/>
</dbReference>
<comment type="caution">
    <text evidence="10">The sequence shown here is derived from an EMBL/GenBank/DDBJ whole genome shotgun (WGS) entry which is preliminary data.</text>
</comment>
<dbReference type="InterPro" id="IPR027417">
    <property type="entry name" value="P-loop_NTPase"/>
</dbReference>
<evidence type="ECO:0000256" key="7">
    <source>
        <dbReference type="SAM" id="Coils"/>
    </source>
</evidence>
<feature type="domain" description="Myosin motor" evidence="9">
    <location>
        <begin position="81"/>
        <end position="769"/>
    </location>
</feature>
<dbReference type="GO" id="GO:0005524">
    <property type="term" value="F:ATP binding"/>
    <property type="evidence" value="ECO:0007669"/>
    <property type="project" value="UniProtKB-UniRule"/>
</dbReference>
<dbReference type="Pfam" id="PF00612">
    <property type="entry name" value="IQ"/>
    <property type="match status" value="4"/>
</dbReference>
<evidence type="ECO:0000256" key="2">
    <source>
        <dbReference type="ARBA" id="ARBA00022840"/>
    </source>
</evidence>
<evidence type="ECO:0000313" key="10">
    <source>
        <dbReference type="EMBL" id="DBA04293.1"/>
    </source>
</evidence>
<evidence type="ECO:0000256" key="5">
    <source>
        <dbReference type="ARBA" id="ARBA00023203"/>
    </source>
</evidence>
<evidence type="ECO:0000256" key="8">
    <source>
        <dbReference type="SAM" id="MobiDB-lite"/>
    </source>
</evidence>
<dbReference type="Gene3D" id="1.20.5.190">
    <property type="match status" value="2"/>
</dbReference>
<dbReference type="GO" id="GO:0016020">
    <property type="term" value="C:membrane"/>
    <property type="evidence" value="ECO:0007669"/>
    <property type="project" value="TreeGrafter"/>
</dbReference>
<gene>
    <name evidence="10" type="ORF">N0F65_002055</name>
</gene>
<evidence type="ECO:0000259" key="9">
    <source>
        <dbReference type="PROSITE" id="PS51456"/>
    </source>
</evidence>
<evidence type="ECO:0000256" key="3">
    <source>
        <dbReference type="ARBA" id="ARBA00023123"/>
    </source>
</evidence>
<dbReference type="SMART" id="SM00015">
    <property type="entry name" value="IQ"/>
    <property type="match status" value="8"/>
</dbReference>
<dbReference type="Gene3D" id="1.10.10.820">
    <property type="match status" value="1"/>
</dbReference>
<dbReference type="GO" id="GO:0007015">
    <property type="term" value="P:actin filament organization"/>
    <property type="evidence" value="ECO:0007669"/>
    <property type="project" value="TreeGrafter"/>
</dbReference>
<feature type="binding site" evidence="6">
    <location>
        <begin position="176"/>
        <end position="183"/>
    </location>
    <ligand>
        <name>ATP</name>
        <dbReference type="ChEBI" id="CHEBI:30616"/>
    </ligand>
</feature>
<dbReference type="SMART" id="SM00242">
    <property type="entry name" value="MYSc"/>
    <property type="match status" value="1"/>
</dbReference>
<accession>A0AAV2ZHL6</accession>
<feature type="region of interest" description="Disordered" evidence="8">
    <location>
        <begin position="46"/>
        <end position="65"/>
    </location>
</feature>
<keyword evidence="7" id="KW-0175">Coiled coil</keyword>
<comment type="similarity">
    <text evidence="6">Belongs to the TRAFAC class myosin-kinesin ATPase superfamily. Myosin family.</text>
</comment>
<reference evidence="10" key="2">
    <citation type="journal article" date="2023" name="Microbiol Resour">
        <title>Decontamination and Annotation of the Draft Genome Sequence of the Oomycete Lagenidium giganteum ARSEF 373.</title>
        <authorList>
            <person name="Morgan W.R."/>
            <person name="Tartar A."/>
        </authorList>
    </citation>
    <scope>NUCLEOTIDE SEQUENCE</scope>
    <source>
        <strain evidence="10">ARSEF 373</strain>
    </source>
</reference>
<keyword evidence="3 6" id="KW-0518">Myosin</keyword>
<dbReference type="Gene3D" id="1.20.120.720">
    <property type="entry name" value="Myosin VI head, motor domain, U50 subdomain"/>
    <property type="match status" value="1"/>
</dbReference>
<dbReference type="PANTHER" id="PTHR13140:SF706">
    <property type="entry name" value="DILUTE CLASS UNCONVENTIONAL MYOSIN, ISOFORM C"/>
    <property type="match status" value="1"/>
</dbReference>
<protein>
    <recommendedName>
        <fullName evidence="9">Myosin motor domain-containing protein</fullName>
    </recommendedName>
</protein>
<evidence type="ECO:0000256" key="4">
    <source>
        <dbReference type="ARBA" id="ARBA00023175"/>
    </source>
</evidence>
<keyword evidence="1 6" id="KW-0547">Nucleotide-binding</keyword>
<evidence type="ECO:0000256" key="6">
    <source>
        <dbReference type="PROSITE-ProRule" id="PRU00782"/>
    </source>
</evidence>
<feature type="region of interest" description="Disordered" evidence="8">
    <location>
        <begin position="1117"/>
        <end position="1149"/>
    </location>
</feature>
<sequence>MAKQDDAPGLTPGTRCYIPDDARIWLPATVESVDLQQGTATVVIEHDDDDDTNDNGDERRTLSNTDGACFPLQNTQGVGPDGYDDMIELNHLHEAAILYNIMKRFRRRLPYTFTGEICLALNPYQWLEELYEPKLHTKYLRAPSRKALPPHVYAISVAAYRHMRQHGQNQSILVSGESGAGKTETTKILMDNLATITSGAQQETIDRIIQVNPLLESFGNAKTKRNDNSSRFGKFTQLQFDDKHVLCGAKCETYLLEKTRVITQDAGERNYHIFYQLLYGATSEERDSHGLLESPRDYAYLIEDPKDKALQKKDIKNFAQTKRALGLLGLSDTQQSALFQVLSGILHLGQIDFEAKPGNDEASQAVLATLSCASQLLGLAPGDMDKALCSRTMKAGGEVYAVPLQAEQARSCRDALAKAVYANVFEWMVKQINGRLSAEGDTTNAIGVLDIFGFESFVHNSFEQLCINYANEKLQQKFTQDVFKAVQEEYEQEGITWDHIEYADNADVLALIDGKLGIISLLNEEVVRPKGNDESFVGKLASSFRQKKQIIEFPRTSRTQFAIHHYAERVQYEAVGFLDKHKDALLPDLEELMRASEEAFVAELFTKKVEAAPAAAPAAGPPRRKFGKAAEGGGSSATVGTQFKQSLHALMTTINQTNVNYIRCIKPNRNKSSTKLDERMVVNQLRCAGVIEAISIARAGYPNRMPHAEFANEFDLFLPPDALETQSAGANCNALVKHFELKVPDEVQMGQTKIYLQLGVLERLEGAKAKKLFAYVACIQSAWRGLVTRRWVAQLWLAVALLQRRGRGFVARIRFTRMRIAAADVQRVWRGHQGRQIAHERCRQRSALVVQCRVRCFLARLELARRVEARRREEALQRLRNHSAKVIQRHARGRLARAAFAVLKQLDADERQRQLELQRKLELRRQVSAALIQKYVRGRMARVVFAVMLEQAREKRRQQAAAVIQRHARGRLARVAFAALREEQRQLHAVVQLQRVARGRLARRQVASMGANARDGPEWKAAFDENQRLKQHLSELLEVNIELESLVSELHYDRDVVTASQNVQVLDLKQQITNQQQAIETATTEHDKLRRYIEQSPSRPRGFSKVGTQALKQSLDLKSGLHSPTLSPENDVDVESERSSLRSTASSSIERPSMFRGNVSSFLQRPSFLKKPDLGASFQQRKTGSAKLLRAGAQKLGRAKSWVKSNSRRSNFSWK</sequence>
<name>A0AAV2ZHL6_9STRA</name>
<dbReference type="InterPro" id="IPR036961">
    <property type="entry name" value="Kinesin_motor_dom_sf"/>
</dbReference>
<dbReference type="GO" id="GO:0016459">
    <property type="term" value="C:myosin complex"/>
    <property type="evidence" value="ECO:0007669"/>
    <property type="project" value="UniProtKB-KW"/>
</dbReference>
<dbReference type="PRINTS" id="PR00193">
    <property type="entry name" value="MYOSINHEAVY"/>
</dbReference>
<evidence type="ECO:0000313" key="11">
    <source>
        <dbReference type="Proteomes" id="UP001146120"/>
    </source>
</evidence>
<dbReference type="InterPro" id="IPR000048">
    <property type="entry name" value="IQ_motif_EF-hand-BS"/>
</dbReference>
<dbReference type="GO" id="GO:0005737">
    <property type="term" value="C:cytoplasm"/>
    <property type="evidence" value="ECO:0007669"/>
    <property type="project" value="TreeGrafter"/>
</dbReference>
<dbReference type="GO" id="GO:0000146">
    <property type="term" value="F:microfilament motor activity"/>
    <property type="evidence" value="ECO:0007669"/>
    <property type="project" value="TreeGrafter"/>
</dbReference>
<dbReference type="AlphaFoldDB" id="A0AAV2ZHL6"/>
<dbReference type="InterPro" id="IPR001609">
    <property type="entry name" value="Myosin_head_motor_dom-like"/>
</dbReference>
<keyword evidence="4 6" id="KW-0505">Motor protein</keyword>
<keyword evidence="5 6" id="KW-0009">Actin-binding</keyword>
<proteinExistence type="inferred from homology"/>
<keyword evidence="2 6" id="KW-0067">ATP-binding</keyword>
<feature type="compositionally biased region" description="Acidic residues" evidence="8">
    <location>
        <begin position="46"/>
        <end position="55"/>
    </location>
</feature>
<keyword evidence="11" id="KW-1185">Reference proteome</keyword>
<feature type="coiled-coil region" evidence="7">
    <location>
        <begin position="1026"/>
        <end position="1085"/>
    </location>
</feature>
<dbReference type="EMBL" id="DAKRPA010000009">
    <property type="protein sequence ID" value="DBA04293.1"/>
    <property type="molecule type" value="Genomic_DNA"/>
</dbReference>
<feature type="region of interest" description="Actin-binding" evidence="6">
    <location>
        <begin position="647"/>
        <end position="669"/>
    </location>
</feature>
<organism evidence="10 11">
    <name type="scientific">Lagenidium giganteum</name>
    <dbReference type="NCBI Taxonomy" id="4803"/>
    <lineage>
        <taxon>Eukaryota</taxon>
        <taxon>Sar</taxon>
        <taxon>Stramenopiles</taxon>
        <taxon>Oomycota</taxon>
        <taxon>Peronosporomycetes</taxon>
        <taxon>Pythiales</taxon>
        <taxon>Pythiaceae</taxon>
    </lineage>
</organism>
<dbReference type="Proteomes" id="UP001146120">
    <property type="component" value="Unassembled WGS sequence"/>
</dbReference>
<dbReference type="PROSITE" id="PS50096">
    <property type="entry name" value="IQ"/>
    <property type="match status" value="6"/>
</dbReference>
<dbReference type="PROSITE" id="PS51456">
    <property type="entry name" value="MYOSIN_MOTOR"/>
    <property type="match status" value="1"/>
</dbReference>